<dbReference type="EMBL" id="JBBAYM010000746">
    <property type="protein sequence ID" value="MEI5617530.1"/>
    <property type="molecule type" value="Genomic_DNA"/>
</dbReference>
<keyword evidence="3" id="KW-1185">Reference proteome</keyword>
<organism evidence="2 3">
    <name type="scientific">Streptomyces brasiliscabiei</name>
    <dbReference type="NCBI Taxonomy" id="2736302"/>
    <lineage>
        <taxon>Bacteria</taxon>
        <taxon>Bacillati</taxon>
        <taxon>Actinomycetota</taxon>
        <taxon>Actinomycetes</taxon>
        <taxon>Kitasatosporales</taxon>
        <taxon>Streptomycetaceae</taxon>
        <taxon>Streptomyces</taxon>
    </lineage>
</organism>
<feature type="non-terminal residue" evidence="2">
    <location>
        <position position="81"/>
    </location>
</feature>
<accession>A0ABU8GYI9</accession>
<reference evidence="2 3" key="1">
    <citation type="submission" date="2024-03" db="EMBL/GenBank/DDBJ databases">
        <title>First Report of Pectobacterium brasiliscabiei causing potato scab in china.</title>
        <authorList>
            <person name="Handique U."/>
        </authorList>
    </citation>
    <scope>NUCLEOTIDE SEQUENCE [LARGE SCALE GENOMIC DNA]</scope>
    <source>
        <strain evidence="2 3">ZRIMU1503</strain>
    </source>
</reference>
<name>A0ABU8GYI9_9ACTN</name>
<keyword evidence="1" id="KW-0175">Coiled coil</keyword>
<dbReference type="RefSeq" id="WP_336559365.1">
    <property type="nucleotide sequence ID" value="NZ_JBBAYM010000746.1"/>
</dbReference>
<evidence type="ECO:0000313" key="3">
    <source>
        <dbReference type="Proteomes" id="UP001365781"/>
    </source>
</evidence>
<dbReference type="Proteomes" id="UP001365781">
    <property type="component" value="Unassembled WGS sequence"/>
</dbReference>
<evidence type="ECO:0000256" key="1">
    <source>
        <dbReference type="SAM" id="Coils"/>
    </source>
</evidence>
<protein>
    <submittedName>
        <fullName evidence="2">Uncharacterized protein</fullName>
    </submittedName>
</protein>
<sequence>GTIMVDFTTEDGNKKLAAWKKLADQGAKEEAEKEQKEKEEREKLYKKLEEERKQREQNEPKQAYSLLGKNIEKGNIVHGSL</sequence>
<feature type="non-terminal residue" evidence="2">
    <location>
        <position position="1"/>
    </location>
</feature>
<proteinExistence type="predicted"/>
<evidence type="ECO:0000313" key="2">
    <source>
        <dbReference type="EMBL" id="MEI5617530.1"/>
    </source>
</evidence>
<feature type="coiled-coil region" evidence="1">
    <location>
        <begin position="22"/>
        <end position="58"/>
    </location>
</feature>
<gene>
    <name evidence="2" type="ORF">WB403_51450</name>
</gene>
<comment type="caution">
    <text evidence="2">The sequence shown here is derived from an EMBL/GenBank/DDBJ whole genome shotgun (WGS) entry which is preliminary data.</text>
</comment>